<dbReference type="PROSITE" id="PS51755">
    <property type="entry name" value="OMPR_PHOB"/>
    <property type="match status" value="1"/>
</dbReference>
<dbReference type="PANTHER" id="PTHR48111">
    <property type="entry name" value="REGULATOR OF RPOS"/>
    <property type="match status" value="1"/>
</dbReference>
<sequence length="230" mass="25993">MADPPHILVVDDEPQITRVLRTSLSAQGYDIRVANSGEMALEIMKDWSPNLIITDLSMPSIDGVQLCRAVRAVSHIPILVLSVRDQERQKVEALDAGADDYVTKPFGMSELLARVRANLRRVATESEPESVIEIGDFRIDTGARKVTVRRREVRLTPKEFELLVYMARRPGKVINHRTLLGAIWGGQSTEQVEYLRVFVGQLRKKLEPDASSPRYIVTEPWVGYRFEPGE</sequence>
<protein>
    <submittedName>
        <fullName evidence="6">DNA-binding response regulator in two-component regulatory system with KdpD</fullName>
    </submittedName>
</protein>
<reference evidence="7" key="1">
    <citation type="submission" date="2018-02" db="EMBL/GenBank/DDBJ databases">
        <authorList>
            <person name="Hausmann B."/>
        </authorList>
    </citation>
    <scope>NUCLEOTIDE SEQUENCE [LARGE SCALE GENOMIC DNA]</scope>
    <source>
        <strain evidence="7">Peat soil MAG SbA1</strain>
    </source>
</reference>
<evidence type="ECO:0000313" key="7">
    <source>
        <dbReference type="Proteomes" id="UP000238701"/>
    </source>
</evidence>
<dbReference type="PANTHER" id="PTHR48111:SF50">
    <property type="entry name" value="KDP OPERON TRANSCRIPTIONAL REGULATORY PROTEIN KDPE"/>
    <property type="match status" value="1"/>
</dbReference>
<feature type="domain" description="OmpR/PhoB-type" evidence="5">
    <location>
        <begin position="129"/>
        <end position="228"/>
    </location>
</feature>
<dbReference type="EMBL" id="OMOD01000127">
    <property type="protein sequence ID" value="SPF40972.1"/>
    <property type="molecule type" value="Genomic_DNA"/>
</dbReference>
<dbReference type="GO" id="GO:0000976">
    <property type="term" value="F:transcription cis-regulatory region binding"/>
    <property type="evidence" value="ECO:0007669"/>
    <property type="project" value="TreeGrafter"/>
</dbReference>
<dbReference type="InterPro" id="IPR001867">
    <property type="entry name" value="OmpR/PhoB-type_DNA-bd"/>
</dbReference>
<dbReference type="GO" id="GO:0005829">
    <property type="term" value="C:cytosol"/>
    <property type="evidence" value="ECO:0007669"/>
    <property type="project" value="TreeGrafter"/>
</dbReference>
<dbReference type="GO" id="GO:0000156">
    <property type="term" value="F:phosphorelay response regulator activity"/>
    <property type="evidence" value="ECO:0007669"/>
    <property type="project" value="TreeGrafter"/>
</dbReference>
<dbReference type="Gene3D" id="3.40.50.2300">
    <property type="match status" value="1"/>
</dbReference>
<dbReference type="InterPro" id="IPR001789">
    <property type="entry name" value="Sig_transdc_resp-reg_receiver"/>
</dbReference>
<gene>
    <name evidence="6" type="primary">kdpE</name>
    <name evidence="6" type="ORF">SBA1_340013</name>
</gene>
<dbReference type="SUPFAM" id="SSF46894">
    <property type="entry name" value="C-terminal effector domain of the bipartite response regulators"/>
    <property type="match status" value="1"/>
</dbReference>
<keyword evidence="1 3" id="KW-0238">DNA-binding</keyword>
<dbReference type="Pfam" id="PF00072">
    <property type="entry name" value="Response_reg"/>
    <property type="match status" value="1"/>
</dbReference>
<evidence type="ECO:0000313" key="6">
    <source>
        <dbReference type="EMBL" id="SPF40972.1"/>
    </source>
</evidence>
<dbReference type="InterPro" id="IPR036388">
    <property type="entry name" value="WH-like_DNA-bd_sf"/>
</dbReference>
<evidence type="ECO:0000256" key="1">
    <source>
        <dbReference type="ARBA" id="ARBA00023125"/>
    </source>
</evidence>
<dbReference type="SMART" id="SM00448">
    <property type="entry name" value="REC"/>
    <property type="match status" value="1"/>
</dbReference>
<dbReference type="InterPro" id="IPR016032">
    <property type="entry name" value="Sig_transdc_resp-reg_C-effctor"/>
</dbReference>
<dbReference type="SMART" id="SM00862">
    <property type="entry name" value="Trans_reg_C"/>
    <property type="match status" value="1"/>
</dbReference>
<evidence type="ECO:0000259" key="4">
    <source>
        <dbReference type="PROSITE" id="PS50110"/>
    </source>
</evidence>
<dbReference type="GO" id="GO:0006355">
    <property type="term" value="P:regulation of DNA-templated transcription"/>
    <property type="evidence" value="ECO:0007669"/>
    <property type="project" value="InterPro"/>
</dbReference>
<feature type="modified residue" description="4-aspartylphosphate" evidence="2">
    <location>
        <position position="55"/>
    </location>
</feature>
<keyword evidence="2" id="KW-0597">Phosphoprotein</keyword>
<feature type="DNA-binding region" description="OmpR/PhoB-type" evidence="3">
    <location>
        <begin position="129"/>
        <end position="228"/>
    </location>
</feature>
<dbReference type="AlphaFoldDB" id="A0A2U3KMU2"/>
<dbReference type="Gene3D" id="1.10.10.10">
    <property type="entry name" value="Winged helix-like DNA-binding domain superfamily/Winged helix DNA-binding domain"/>
    <property type="match status" value="1"/>
</dbReference>
<dbReference type="CDD" id="cd00383">
    <property type="entry name" value="trans_reg_C"/>
    <property type="match status" value="1"/>
</dbReference>
<evidence type="ECO:0000259" key="5">
    <source>
        <dbReference type="PROSITE" id="PS51755"/>
    </source>
</evidence>
<name>A0A2U3KMU2_9BACT</name>
<dbReference type="Pfam" id="PF00486">
    <property type="entry name" value="Trans_reg_C"/>
    <property type="match status" value="1"/>
</dbReference>
<feature type="domain" description="Response regulatory" evidence="4">
    <location>
        <begin position="6"/>
        <end position="119"/>
    </location>
</feature>
<dbReference type="PROSITE" id="PS50110">
    <property type="entry name" value="RESPONSE_REGULATORY"/>
    <property type="match status" value="1"/>
</dbReference>
<dbReference type="Gene3D" id="6.10.250.690">
    <property type="match status" value="1"/>
</dbReference>
<accession>A0A2U3KMU2</accession>
<dbReference type="OrthoDB" id="9790454at2"/>
<proteinExistence type="predicted"/>
<dbReference type="Proteomes" id="UP000238701">
    <property type="component" value="Unassembled WGS sequence"/>
</dbReference>
<dbReference type="SUPFAM" id="SSF52172">
    <property type="entry name" value="CheY-like"/>
    <property type="match status" value="1"/>
</dbReference>
<dbReference type="InterPro" id="IPR011006">
    <property type="entry name" value="CheY-like_superfamily"/>
</dbReference>
<dbReference type="GO" id="GO:0032993">
    <property type="term" value="C:protein-DNA complex"/>
    <property type="evidence" value="ECO:0007669"/>
    <property type="project" value="TreeGrafter"/>
</dbReference>
<evidence type="ECO:0000256" key="2">
    <source>
        <dbReference type="PROSITE-ProRule" id="PRU00169"/>
    </source>
</evidence>
<evidence type="ECO:0000256" key="3">
    <source>
        <dbReference type="PROSITE-ProRule" id="PRU01091"/>
    </source>
</evidence>
<organism evidence="6 7">
    <name type="scientific">Candidatus Sulfotelmatobacter kueseliae</name>
    <dbReference type="NCBI Taxonomy" id="2042962"/>
    <lineage>
        <taxon>Bacteria</taxon>
        <taxon>Pseudomonadati</taxon>
        <taxon>Acidobacteriota</taxon>
        <taxon>Terriglobia</taxon>
        <taxon>Terriglobales</taxon>
        <taxon>Candidatus Korobacteraceae</taxon>
        <taxon>Candidatus Sulfotelmatobacter</taxon>
    </lineage>
</organism>
<dbReference type="InterPro" id="IPR039420">
    <property type="entry name" value="WalR-like"/>
</dbReference>